<feature type="domain" description="DNA helicase Pif1-like DEAD-box helicase" evidence="2">
    <location>
        <begin position="621"/>
        <end position="751"/>
    </location>
</feature>
<dbReference type="InterPro" id="IPR025476">
    <property type="entry name" value="Helitron_helicase-like"/>
</dbReference>
<dbReference type="GO" id="GO:0000723">
    <property type="term" value="P:telomere maintenance"/>
    <property type="evidence" value="ECO:0007669"/>
    <property type="project" value="InterPro"/>
</dbReference>
<dbReference type="OrthoDB" id="2449559at2759"/>
<comment type="caution">
    <text evidence="5">The sequence shown here is derived from an EMBL/GenBank/DDBJ whole genome shotgun (WGS) entry which is preliminary data.</text>
</comment>
<dbReference type="GO" id="GO:0006281">
    <property type="term" value="P:DNA repair"/>
    <property type="evidence" value="ECO:0007669"/>
    <property type="project" value="UniProtKB-KW"/>
</dbReference>
<dbReference type="AlphaFoldDB" id="A0A8H7QFF9"/>
<feature type="domain" description="Helitron helicase-like" evidence="3">
    <location>
        <begin position="199"/>
        <end position="291"/>
    </location>
</feature>
<dbReference type="Pfam" id="PF05970">
    <property type="entry name" value="PIF1"/>
    <property type="match status" value="1"/>
</dbReference>
<gene>
    <name evidence="5" type="ORF">INT47_013068</name>
</gene>
<dbReference type="GO" id="GO:0006310">
    <property type="term" value="P:DNA recombination"/>
    <property type="evidence" value="ECO:0007669"/>
    <property type="project" value="UniProtKB-KW"/>
</dbReference>
<evidence type="ECO:0000259" key="4">
    <source>
        <dbReference type="Pfam" id="PF21530"/>
    </source>
</evidence>
<keyword evidence="1" id="KW-0347">Helicase</keyword>
<evidence type="ECO:0000259" key="3">
    <source>
        <dbReference type="Pfam" id="PF14214"/>
    </source>
</evidence>
<name>A0A8H7QFF9_9FUNG</name>
<keyword evidence="1" id="KW-0067">ATP-binding</keyword>
<keyword evidence="1" id="KW-0233">DNA recombination</keyword>
<comment type="cofactor">
    <cofactor evidence="1">
        <name>Mg(2+)</name>
        <dbReference type="ChEBI" id="CHEBI:18420"/>
    </cofactor>
</comment>
<dbReference type="InterPro" id="IPR051055">
    <property type="entry name" value="PIF1_helicase"/>
</dbReference>
<dbReference type="Pfam" id="PF21530">
    <property type="entry name" value="Pif1_2B_dom"/>
    <property type="match status" value="1"/>
</dbReference>
<organism evidence="5 6">
    <name type="scientific">Mucor saturninus</name>
    <dbReference type="NCBI Taxonomy" id="64648"/>
    <lineage>
        <taxon>Eukaryota</taxon>
        <taxon>Fungi</taxon>
        <taxon>Fungi incertae sedis</taxon>
        <taxon>Mucoromycota</taxon>
        <taxon>Mucoromycotina</taxon>
        <taxon>Mucoromycetes</taxon>
        <taxon>Mucorales</taxon>
        <taxon>Mucorineae</taxon>
        <taxon>Mucoraceae</taxon>
        <taxon>Mucor</taxon>
    </lineage>
</organism>
<dbReference type="CDD" id="cd18809">
    <property type="entry name" value="SF1_C_RecD"/>
    <property type="match status" value="1"/>
</dbReference>
<proteinExistence type="inferred from homology"/>
<dbReference type="PANTHER" id="PTHR47642">
    <property type="entry name" value="ATP-DEPENDENT DNA HELICASE"/>
    <property type="match status" value="1"/>
</dbReference>
<comment type="similarity">
    <text evidence="1">Belongs to the helicase family.</text>
</comment>
<keyword evidence="1" id="KW-0547">Nucleotide-binding</keyword>
<evidence type="ECO:0000313" key="5">
    <source>
        <dbReference type="EMBL" id="KAG2191493.1"/>
    </source>
</evidence>
<keyword evidence="1" id="KW-0234">DNA repair</keyword>
<dbReference type="EC" id="5.6.2.3" evidence="1"/>
<keyword evidence="6" id="KW-1185">Reference proteome</keyword>
<dbReference type="GO" id="GO:0005524">
    <property type="term" value="F:ATP binding"/>
    <property type="evidence" value="ECO:0007669"/>
    <property type="project" value="UniProtKB-KW"/>
</dbReference>
<accession>A0A8H7QFF9</accession>
<comment type="catalytic activity">
    <reaction evidence="1">
        <text>ATP + H2O = ADP + phosphate + H(+)</text>
        <dbReference type="Rhea" id="RHEA:13065"/>
        <dbReference type="ChEBI" id="CHEBI:15377"/>
        <dbReference type="ChEBI" id="CHEBI:15378"/>
        <dbReference type="ChEBI" id="CHEBI:30616"/>
        <dbReference type="ChEBI" id="CHEBI:43474"/>
        <dbReference type="ChEBI" id="CHEBI:456216"/>
        <dbReference type="EC" id="5.6.2.3"/>
    </reaction>
</comment>
<dbReference type="InterPro" id="IPR027417">
    <property type="entry name" value="P-loop_NTPase"/>
</dbReference>
<feature type="domain" description="DNA helicase Pif1-like 2B" evidence="4">
    <location>
        <begin position="869"/>
        <end position="895"/>
    </location>
</feature>
<keyword evidence="1" id="KW-0227">DNA damage</keyword>
<dbReference type="Proteomes" id="UP000603453">
    <property type="component" value="Unassembled WGS sequence"/>
</dbReference>
<evidence type="ECO:0000313" key="6">
    <source>
        <dbReference type="Proteomes" id="UP000603453"/>
    </source>
</evidence>
<dbReference type="InterPro" id="IPR049163">
    <property type="entry name" value="Pif1-like_2B_dom"/>
</dbReference>
<dbReference type="Gene3D" id="3.40.50.300">
    <property type="entry name" value="P-loop containing nucleotide triphosphate hydrolases"/>
    <property type="match status" value="1"/>
</dbReference>
<evidence type="ECO:0000259" key="2">
    <source>
        <dbReference type="Pfam" id="PF05970"/>
    </source>
</evidence>
<dbReference type="InterPro" id="IPR010285">
    <property type="entry name" value="DNA_helicase_pif1-like_DEAD"/>
</dbReference>
<dbReference type="SUPFAM" id="SSF52540">
    <property type="entry name" value="P-loop containing nucleoside triphosphate hydrolases"/>
    <property type="match status" value="2"/>
</dbReference>
<keyword evidence="1" id="KW-0378">Hydrolase</keyword>
<evidence type="ECO:0000256" key="1">
    <source>
        <dbReference type="RuleBase" id="RU363044"/>
    </source>
</evidence>
<dbReference type="EMBL" id="JAEPRD010000404">
    <property type="protein sequence ID" value="KAG2191493.1"/>
    <property type="molecule type" value="Genomic_DNA"/>
</dbReference>
<dbReference type="GO" id="GO:0016787">
    <property type="term" value="F:hydrolase activity"/>
    <property type="evidence" value="ECO:0007669"/>
    <property type="project" value="UniProtKB-KW"/>
</dbReference>
<sequence length="996" mass="115565">MSQITRKSTLLPGRIGHYEVKGTIYATHNYESAEMAYGGTLGLFFQRGDPTNIRKTKVKQEYQALQRVHPLLVRNDLPKLTYALATDVEFKELIVGEDDVGIMIRYSHPSLLALLFPHLYPTCTGHYSMVPTNTYEFDNRLGAYGIPENQGGVANATWTETSIEAYAKQSLLMRDRRRKSLTQKDVVNQNTGKHNKNIVSTCIFENLGFPQLFLTFTCDDKSADFKNIQDEDTKFPWEDPVLFSQHFRRRWIRFFKIYIQGHFARQIGGIKDYSWVMEIQDRGSPHIHMVLWTEKSVQELIDMNVVHTRFPPGTSIDDPLLHSLVNNLQIHRCNDNYCKRGDPTKKCRFGYPKPYAPSTELDTEHRCIYKRDVGDAYVNNYNPYLLSVFRTGMDIQYNDGPQAVRYFAKYLAKDDYEAKILLKNIQQQNQGYYKRTSYVSGREHYAARIVDSKRLRDDIKDIDSSSNQIFARTHVDIYEKREGAPDLTLTEFFSFYKRNYSKKMYPLIQNVTRSFYYGQQPNFVYSSGDLYQLITDKPFAWRTFNQREMNSQSFYYQQIVTKKPIFNTTFENEKGPIRSWKDYYEYLINLEEGGIEVHRRLNIQSVNDVVDAERACMLVLRNNSTVFVSGAAGTGKSYVLRMLERHYEMKGYKVFKLAPTGVAAHNISGDTLHPFFGITNRSSVPNFLKLDEYGKLYPKLLLLIDEYSMVSSKLLESVSEALIKTTQRSSSMGGIKTVFFGDIAQLLPVQKMEGLIWESEIYTISNRYNLIEPVRQKETAFVEILEKVRNYNFDEAVIQFINKRTIHKNNLPQYCLRLYTTRERVRLSNEKDYKDFPGDGKEFAALDSYVGNKRTAKISLRETRLLETLLLKQNMPVMLVHNLNVSQGWVNGTIAAVEYMEEENIYLRKRLPDGSDCIYWIQRVSRQVPNTSYTRTQYPIVPAFASTIYKSQSATIDCVGIHLDNMMSHGQLYVAMSRVRKSEDLYFFGADMPLSV</sequence>
<dbReference type="Pfam" id="PF14214">
    <property type="entry name" value="Helitron_like_N"/>
    <property type="match status" value="1"/>
</dbReference>
<reference evidence="5" key="1">
    <citation type="submission" date="2020-12" db="EMBL/GenBank/DDBJ databases">
        <title>Metabolic potential, ecology and presence of endohyphal bacteria is reflected in genomic diversity of Mucoromycotina.</title>
        <authorList>
            <person name="Muszewska A."/>
            <person name="Okrasinska A."/>
            <person name="Steczkiewicz K."/>
            <person name="Drgas O."/>
            <person name="Orlowska M."/>
            <person name="Perlinska-Lenart U."/>
            <person name="Aleksandrzak-Piekarczyk T."/>
            <person name="Szatraj K."/>
            <person name="Zielenkiewicz U."/>
            <person name="Pilsyk S."/>
            <person name="Malc E."/>
            <person name="Mieczkowski P."/>
            <person name="Kruszewska J.S."/>
            <person name="Biernat P."/>
            <person name="Pawlowska J."/>
        </authorList>
    </citation>
    <scope>NUCLEOTIDE SEQUENCE</scope>
    <source>
        <strain evidence="5">WA0000017839</strain>
    </source>
</reference>
<protein>
    <recommendedName>
        <fullName evidence="1">ATP-dependent DNA helicase</fullName>
        <ecNumber evidence="1">5.6.2.3</ecNumber>
    </recommendedName>
</protein>
<dbReference type="GO" id="GO:0043139">
    <property type="term" value="F:5'-3' DNA helicase activity"/>
    <property type="evidence" value="ECO:0007669"/>
    <property type="project" value="UniProtKB-EC"/>
</dbReference>